<evidence type="ECO:0000313" key="1">
    <source>
        <dbReference type="EMBL" id="KAF2255652.1"/>
    </source>
</evidence>
<gene>
    <name evidence="1" type="ORF">BU26DRAFT_5137</name>
</gene>
<name>A0A6A6J0H7_9PLEO</name>
<dbReference type="AlphaFoldDB" id="A0A6A6J0H7"/>
<proteinExistence type="predicted"/>
<protein>
    <submittedName>
        <fullName evidence="1">Uncharacterized protein</fullName>
    </submittedName>
</protein>
<dbReference type="EMBL" id="ML987189">
    <property type="protein sequence ID" value="KAF2255652.1"/>
    <property type="molecule type" value="Genomic_DNA"/>
</dbReference>
<evidence type="ECO:0000313" key="2">
    <source>
        <dbReference type="Proteomes" id="UP000800094"/>
    </source>
</evidence>
<dbReference type="GeneID" id="54581010"/>
<sequence>MNFALSWSYSRPKRPKINTYSPQVLLPILKGLEQIDWRHLQLRHVLAPLEASRLLERQKSRSERHRPSGFMSKVRLCLRPFSVPSERFGEPSPRSYLPLPFTAIIATPPIPLHSSNLSLAFLLVFPSLLEKRFHSITALSPNCSDLRAHSLRSIRSYRHNHQQIWCTLYNGKAGRRHTP</sequence>
<keyword evidence="2" id="KW-1185">Reference proteome</keyword>
<reference evidence="1" key="1">
    <citation type="journal article" date="2020" name="Stud. Mycol.">
        <title>101 Dothideomycetes genomes: a test case for predicting lifestyles and emergence of pathogens.</title>
        <authorList>
            <person name="Haridas S."/>
            <person name="Albert R."/>
            <person name="Binder M."/>
            <person name="Bloem J."/>
            <person name="Labutti K."/>
            <person name="Salamov A."/>
            <person name="Andreopoulos B."/>
            <person name="Baker S."/>
            <person name="Barry K."/>
            <person name="Bills G."/>
            <person name="Bluhm B."/>
            <person name="Cannon C."/>
            <person name="Castanera R."/>
            <person name="Culley D."/>
            <person name="Daum C."/>
            <person name="Ezra D."/>
            <person name="Gonzalez J."/>
            <person name="Henrissat B."/>
            <person name="Kuo A."/>
            <person name="Liang C."/>
            <person name="Lipzen A."/>
            <person name="Lutzoni F."/>
            <person name="Magnuson J."/>
            <person name="Mondo S."/>
            <person name="Nolan M."/>
            <person name="Ohm R."/>
            <person name="Pangilinan J."/>
            <person name="Park H.-J."/>
            <person name="Ramirez L."/>
            <person name="Alfaro M."/>
            <person name="Sun H."/>
            <person name="Tritt A."/>
            <person name="Yoshinaga Y."/>
            <person name="Zwiers L.-H."/>
            <person name="Turgeon B."/>
            <person name="Goodwin S."/>
            <person name="Spatafora J."/>
            <person name="Crous P."/>
            <person name="Grigoriev I."/>
        </authorList>
    </citation>
    <scope>NUCLEOTIDE SEQUENCE</scope>
    <source>
        <strain evidence="1">CBS 122368</strain>
    </source>
</reference>
<accession>A0A6A6J0H7</accession>
<dbReference type="RefSeq" id="XP_033690656.1">
    <property type="nucleotide sequence ID" value="XM_033827680.1"/>
</dbReference>
<dbReference type="Proteomes" id="UP000800094">
    <property type="component" value="Unassembled WGS sequence"/>
</dbReference>
<organism evidence="1 2">
    <name type="scientific">Trematosphaeria pertusa</name>
    <dbReference type="NCBI Taxonomy" id="390896"/>
    <lineage>
        <taxon>Eukaryota</taxon>
        <taxon>Fungi</taxon>
        <taxon>Dikarya</taxon>
        <taxon>Ascomycota</taxon>
        <taxon>Pezizomycotina</taxon>
        <taxon>Dothideomycetes</taxon>
        <taxon>Pleosporomycetidae</taxon>
        <taxon>Pleosporales</taxon>
        <taxon>Massarineae</taxon>
        <taxon>Trematosphaeriaceae</taxon>
        <taxon>Trematosphaeria</taxon>
    </lineage>
</organism>